<dbReference type="RefSeq" id="WP_190292513.1">
    <property type="nucleotide sequence ID" value="NZ_JABFCZ010000017.1"/>
</dbReference>
<evidence type="ECO:0000313" key="2">
    <source>
        <dbReference type="Proteomes" id="UP000598467"/>
    </source>
</evidence>
<reference evidence="1" key="1">
    <citation type="submission" date="2020-05" db="EMBL/GenBank/DDBJ databases">
        <title>Identification of trans-AT polyketide cluster in two marine bacteria, producers of a novel glutaramide-containing polyketide sesbanimide D and analogs.</title>
        <authorList>
            <person name="Kacar D."/>
            <person name="Rodriguez P."/>
            <person name="Canedo L."/>
            <person name="Gonzalez E."/>
            <person name="Galan B."/>
            <person name="De La Calle F."/>
            <person name="Garcia J.L."/>
        </authorList>
    </citation>
    <scope>NUCLEOTIDE SEQUENCE</scope>
    <source>
        <strain evidence="1">PHM038</strain>
    </source>
</reference>
<dbReference type="PANTHER" id="PTHR36849:SF1">
    <property type="entry name" value="CYTOPLASMIC PROTEIN"/>
    <property type="match status" value="1"/>
</dbReference>
<dbReference type="EMBL" id="JABFCZ010000017">
    <property type="protein sequence ID" value="MBD1547756.1"/>
    <property type="molecule type" value="Genomic_DNA"/>
</dbReference>
<gene>
    <name evidence="1" type="ORF">HK439_15925</name>
</gene>
<sequence>MNALRIKRVCRAPRTSEGTRILVDRVWPRGMTRDRLRIAEWSKDIAPSANLRRSFNHDPAKWDGFRKSYFRELADKRSLVSRLLRLLEEGAVTLVYGARDETLNTAAALKHNIEGERGKHNHFASSMHTGRPMHLTRAAAKGECR</sequence>
<dbReference type="Pfam" id="PF22752">
    <property type="entry name" value="DUF488-N3i"/>
    <property type="match status" value="1"/>
</dbReference>
<name>A0A926P0L5_9HYPH</name>
<dbReference type="PANTHER" id="PTHR36849">
    <property type="entry name" value="CYTOPLASMIC PROTEIN-RELATED"/>
    <property type="match status" value="1"/>
</dbReference>
<dbReference type="Proteomes" id="UP000598467">
    <property type="component" value="Unassembled WGS sequence"/>
</dbReference>
<dbReference type="AlphaFoldDB" id="A0A926P0L5"/>
<evidence type="ECO:0000313" key="1">
    <source>
        <dbReference type="EMBL" id="MBD1547756.1"/>
    </source>
</evidence>
<dbReference type="InterPro" id="IPR052552">
    <property type="entry name" value="YeaO-like"/>
</dbReference>
<accession>A0A926P0L5</accession>
<comment type="caution">
    <text evidence="1">The sequence shown here is derived from an EMBL/GenBank/DDBJ whole genome shotgun (WGS) entry which is preliminary data.</text>
</comment>
<proteinExistence type="predicted"/>
<organism evidence="1 2">
    <name type="scientific">Roseibium aggregatum</name>
    <dbReference type="NCBI Taxonomy" id="187304"/>
    <lineage>
        <taxon>Bacteria</taxon>
        <taxon>Pseudomonadati</taxon>
        <taxon>Pseudomonadota</taxon>
        <taxon>Alphaproteobacteria</taxon>
        <taxon>Hyphomicrobiales</taxon>
        <taxon>Stappiaceae</taxon>
        <taxon>Roseibium</taxon>
    </lineage>
</organism>
<protein>
    <submittedName>
        <fullName evidence="1">DUF488 family protein</fullName>
    </submittedName>
</protein>